<evidence type="ECO:0000313" key="3">
    <source>
        <dbReference type="Proteomes" id="UP000194236"/>
    </source>
</evidence>
<gene>
    <name evidence="2" type="ORF">BLA29_010181</name>
</gene>
<reference evidence="2 3" key="1">
    <citation type="submission" date="2017-03" db="EMBL/GenBank/DDBJ databases">
        <title>Genome Survey of Euroglyphus maynei.</title>
        <authorList>
            <person name="Arlian L.G."/>
            <person name="Morgan M.S."/>
            <person name="Rider S.D."/>
        </authorList>
    </citation>
    <scope>NUCLEOTIDE SEQUENCE [LARGE SCALE GENOMIC DNA]</scope>
    <source>
        <strain evidence="2">Arlian Lab</strain>
        <tissue evidence="2">Whole body</tissue>
    </source>
</reference>
<sequence length="176" mass="20050">MKQILLTSESREVRFIVYSVIDVLEEIVIKSSNEDVISIQKQMIDDQHESFSNSMRVIVSLKNSDIFSNDVSNLHLILYSSLVNHTEKIPIQLKLFEKSLFGMTNIPGQLIIGSNYSSLESSFYKFSLLIMTIILAFAIYVIGKKFVLDQQQKIIYVDSSSPILQTSQKSPKRGNH</sequence>
<dbReference type="AlphaFoldDB" id="A0A1Y3BRB8"/>
<protein>
    <submittedName>
        <fullName evidence="2">Uncharacterized protein</fullName>
    </submittedName>
</protein>
<accession>A0A1Y3BRB8</accession>
<proteinExistence type="predicted"/>
<name>A0A1Y3BRB8_EURMA</name>
<feature type="transmembrane region" description="Helical" evidence="1">
    <location>
        <begin position="123"/>
        <end position="143"/>
    </location>
</feature>
<keyword evidence="1" id="KW-1133">Transmembrane helix</keyword>
<dbReference type="Proteomes" id="UP000194236">
    <property type="component" value="Unassembled WGS sequence"/>
</dbReference>
<evidence type="ECO:0000313" key="2">
    <source>
        <dbReference type="EMBL" id="OTF83312.1"/>
    </source>
</evidence>
<keyword evidence="1" id="KW-0472">Membrane</keyword>
<organism evidence="2 3">
    <name type="scientific">Euroglyphus maynei</name>
    <name type="common">Mayne's house dust mite</name>
    <dbReference type="NCBI Taxonomy" id="6958"/>
    <lineage>
        <taxon>Eukaryota</taxon>
        <taxon>Metazoa</taxon>
        <taxon>Ecdysozoa</taxon>
        <taxon>Arthropoda</taxon>
        <taxon>Chelicerata</taxon>
        <taxon>Arachnida</taxon>
        <taxon>Acari</taxon>
        <taxon>Acariformes</taxon>
        <taxon>Sarcoptiformes</taxon>
        <taxon>Astigmata</taxon>
        <taxon>Psoroptidia</taxon>
        <taxon>Analgoidea</taxon>
        <taxon>Pyroglyphidae</taxon>
        <taxon>Pyroglyphinae</taxon>
        <taxon>Euroglyphus</taxon>
    </lineage>
</organism>
<comment type="caution">
    <text evidence="2">The sequence shown here is derived from an EMBL/GenBank/DDBJ whole genome shotgun (WGS) entry which is preliminary data.</text>
</comment>
<evidence type="ECO:0000256" key="1">
    <source>
        <dbReference type="SAM" id="Phobius"/>
    </source>
</evidence>
<dbReference type="EMBL" id="MUJZ01004197">
    <property type="protein sequence ID" value="OTF83312.1"/>
    <property type="molecule type" value="Genomic_DNA"/>
</dbReference>
<keyword evidence="1" id="KW-0812">Transmembrane</keyword>
<keyword evidence="3" id="KW-1185">Reference proteome</keyword>